<dbReference type="RefSeq" id="WP_072602089.1">
    <property type="nucleotide sequence ID" value="NZ_CP018171.1"/>
</dbReference>
<sequence length="308" mass="32389">MSEIPEASIKASAGRQHDARGSHFVGVGLLLITILGWGINWPVMKVLLAEWPPLFARGSSGLIAGLGIAILARFQGENLGVPAGSRLRMIVASLFNVTAWMGLASLAMSWLSVGEAAMIIYTMPIWATVLAWPINGTKPRISGVLALVLGMGGISVVLAGRGVELDDDKLLGIVCAFSAAVMFAISTIAVRPPVGVAPISGTAWQLVLGSVPMLLIGVFVEQPETYALSPMALWSWLYMSIVAMALCYFCWFAALRRLPPTMASLGTMLIPVIGTVSAAYVLGEPFGIREVTALGLVVTGIGLALTGR</sequence>
<dbReference type="GO" id="GO:0005886">
    <property type="term" value="C:plasma membrane"/>
    <property type="evidence" value="ECO:0007669"/>
    <property type="project" value="UniProtKB-SubCell"/>
</dbReference>
<evidence type="ECO:0000313" key="9">
    <source>
        <dbReference type="Proteomes" id="UP000182840"/>
    </source>
</evidence>
<accession>A0A1L3SMT4</accession>
<evidence type="ECO:0000256" key="2">
    <source>
        <dbReference type="ARBA" id="ARBA00022475"/>
    </source>
</evidence>
<dbReference type="InterPro" id="IPR050638">
    <property type="entry name" value="AA-Vitamin_Transporters"/>
</dbReference>
<evidence type="ECO:0000313" key="8">
    <source>
        <dbReference type="EMBL" id="APH70680.1"/>
    </source>
</evidence>
<keyword evidence="3 6" id="KW-0812">Transmembrane</keyword>
<feature type="domain" description="EamA" evidence="7">
    <location>
        <begin position="171"/>
        <end position="305"/>
    </location>
</feature>
<feature type="transmembrane region" description="Helical" evidence="6">
    <location>
        <begin position="86"/>
        <end position="110"/>
    </location>
</feature>
<dbReference type="InterPro" id="IPR037185">
    <property type="entry name" value="EmrE-like"/>
</dbReference>
<comment type="subcellular location">
    <subcellularLocation>
        <location evidence="1">Cell membrane</location>
        <topology evidence="1">Multi-pass membrane protein</topology>
    </subcellularLocation>
</comment>
<feature type="transmembrane region" description="Helical" evidence="6">
    <location>
        <begin position="262"/>
        <end position="282"/>
    </location>
</feature>
<evidence type="ECO:0000256" key="4">
    <source>
        <dbReference type="ARBA" id="ARBA00022989"/>
    </source>
</evidence>
<dbReference type="Gene3D" id="1.10.3730.20">
    <property type="match status" value="1"/>
</dbReference>
<organism evidence="8 9">
    <name type="scientific">Aquibium oceanicum</name>
    <dbReference type="NCBI Taxonomy" id="1670800"/>
    <lineage>
        <taxon>Bacteria</taxon>
        <taxon>Pseudomonadati</taxon>
        <taxon>Pseudomonadota</taxon>
        <taxon>Alphaproteobacteria</taxon>
        <taxon>Hyphomicrobiales</taxon>
        <taxon>Phyllobacteriaceae</taxon>
        <taxon>Aquibium</taxon>
    </lineage>
</organism>
<reference evidence="9" key="1">
    <citation type="submission" date="2016-11" db="EMBL/GenBank/DDBJ databases">
        <title>Mesorhizobium oceanicum sp. nov., isolated from deep seawater in South China Sea.</title>
        <authorList>
            <person name="Fu G.-Y."/>
        </authorList>
    </citation>
    <scope>NUCLEOTIDE SEQUENCE [LARGE SCALE GENOMIC DNA]</scope>
    <source>
        <strain evidence="9">B7</strain>
    </source>
</reference>
<keyword evidence="9" id="KW-1185">Reference proteome</keyword>
<dbReference type="KEGG" id="meso:BSQ44_04220"/>
<dbReference type="PANTHER" id="PTHR32322">
    <property type="entry name" value="INNER MEMBRANE TRANSPORTER"/>
    <property type="match status" value="1"/>
</dbReference>
<dbReference type="AlphaFoldDB" id="A0A1L3SMT4"/>
<dbReference type="EMBL" id="CP018171">
    <property type="protein sequence ID" value="APH70680.1"/>
    <property type="molecule type" value="Genomic_DNA"/>
</dbReference>
<evidence type="ECO:0000256" key="5">
    <source>
        <dbReference type="ARBA" id="ARBA00023136"/>
    </source>
</evidence>
<feature type="transmembrane region" description="Helical" evidence="6">
    <location>
        <begin position="288"/>
        <end position="306"/>
    </location>
</feature>
<feature type="domain" description="EamA" evidence="7">
    <location>
        <begin position="26"/>
        <end position="158"/>
    </location>
</feature>
<feature type="transmembrane region" description="Helical" evidence="6">
    <location>
        <begin position="232"/>
        <end position="255"/>
    </location>
</feature>
<dbReference type="Proteomes" id="UP000182840">
    <property type="component" value="Chromosome"/>
</dbReference>
<feature type="transmembrane region" description="Helical" evidence="6">
    <location>
        <begin position="202"/>
        <end position="220"/>
    </location>
</feature>
<dbReference type="SUPFAM" id="SSF103481">
    <property type="entry name" value="Multidrug resistance efflux transporter EmrE"/>
    <property type="match status" value="2"/>
</dbReference>
<dbReference type="STRING" id="1670800.BSQ44_04220"/>
<dbReference type="OrthoDB" id="7850605at2"/>
<evidence type="ECO:0000256" key="1">
    <source>
        <dbReference type="ARBA" id="ARBA00004651"/>
    </source>
</evidence>
<proteinExistence type="predicted"/>
<evidence type="ECO:0000259" key="7">
    <source>
        <dbReference type="Pfam" id="PF00892"/>
    </source>
</evidence>
<feature type="transmembrane region" description="Helical" evidence="6">
    <location>
        <begin position="116"/>
        <end position="134"/>
    </location>
</feature>
<evidence type="ECO:0000256" key="3">
    <source>
        <dbReference type="ARBA" id="ARBA00022692"/>
    </source>
</evidence>
<keyword evidence="4 6" id="KW-1133">Transmembrane helix</keyword>
<gene>
    <name evidence="8" type="ORF">BSQ44_04220</name>
</gene>
<protein>
    <recommendedName>
        <fullName evidence="7">EamA domain-containing protein</fullName>
    </recommendedName>
</protein>
<keyword evidence="2" id="KW-1003">Cell membrane</keyword>
<feature type="transmembrane region" description="Helical" evidence="6">
    <location>
        <begin position="170"/>
        <end position="190"/>
    </location>
</feature>
<dbReference type="InterPro" id="IPR000620">
    <property type="entry name" value="EamA_dom"/>
</dbReference>
<feature type="transmembrane region" description="Helical" evidence="6">
    <location>
        <begin position="141"/>
        <end position="158"/>
    </location>
</feature>
<dbReference type="Pfam" id="PF00892">
    <property type="entry name" value="EamA"/>
    <property type="match status" value="2"/>
</dbReference>
<evidence type="ECO:0000256" key="6">
    <source>
        <dbReference type="SAM" id="Phobius"/>
    </source>
</evidence>
<keyword evidence="5 6" id="KW-0472">Membrane</keyword>
<name>A0A1L3SMT4_9HYPH</name>
<dbReference type="PANTHER" id="PTHR32322:SF18">
    <property type="entry name" value="S-ADENOSYLMETHIONINE_S-ADENOSYLHOMOCYSTEINE TRANSPORTER"/>
    <property type="match status" value="1"/>
</dbReference>
<feature type="transmembrane region" description="Helical" evidence="6">
    <location>
        <begin position="54"/>
        <end position="74"/>
    </location>
</feature>
<feature type="transmembrane region" description="Helical" evidence="6">
    <location>
        <begin position="21"/>
        <end position="39"/>
    </location>
</feature>